<dbReference type="PANTHER" id="PTHR43884:SF12">
    <property type="entry name" value="ISOVALERYL-COA DEHYDROGENASE, MITOCHONDRIAL-RELATED"/>
    <property type="match status" value="1"/>
</dbReference>
<dbReference type="InterPro" id="IPR037069">
    <property type="entry name" value="AcylCoA_DH/ox_N_sf"/>
</dbReference>
<feature type="domain" description="Acyl-CoA oxidase/dehydrogenase middle" evidence="2">
    <location>
        <begin position="125"/>
        <end position="195"/>
    </location>
</feature>
<keyword evidence="5" id="KW-1185">Reference proteome</keyword>
<sequence>MTAADTREPAPPTAPDPTLVRDFVDTEIRPRVERYDEDERVPDDLLRRVTELGLWAPFLPEEHGGTGTSTATLARIHEEIGRGCSSLRSLLTVHGMVSWSVWRWGDQGQRDRLLPGLAAGRPLAAFCLTEPEGGSDTSVAATRAEPDGDGWVLTGHKKWITGGQLAGLLLVFAGTGEAMTAFLVPADAPASPSRPSRASSAPAPACSPRSASTTSGSAPTPCSAHPAGPPPP</sequence>
<proteinExistence type="predicted"/>
<dbReference type="Pfam" id="PF02771">
    <property type="entry name" value="Acyl-CoA_dh_N"/>
    <property type="match status" value="1"/>
</dbReference>
<organism evidence="4 5">
    <name type="scientific">Actinoalloteichus caeruleus DSM 43889</name>
    <dbReference type="NCBI Taxonomy" id="1120930"/>
    <lineage>
        <taxon>Bacteria</taxon>
        <taxon>Bacillati</taxon>
        <taxon>Actinomycetota</taxon>
        <taxon>Actinomycetes</taxon>
        <taxon>Pseudonocardiales</taxon>
        <taxon>Pseudonocardiaceae</taxon>
        <taxon>Actinoalloteichus</taxon>
        <taxon>Actinoalloteichus cyanogriseus</taxon>
    </lineage>
</organism>
<dbReference type="Gene3D" id="2.40.110.10">
    <property type="entry name" value="Butyryl-CoA Dehydrogenase, subunit A, domain 2"/>
    <property type="match status" value="1"/>
</dbReference>
<evidence type="ECO:0000259" key="2">
    <source>
        <dbReference type="Pfam" id="PF02770"/>
    </source>
</evidence>
<evidence type="ECO:0000256" key="1">
    <source>
        <dbReference type="SAM" id="MobiDB-lite"/>
    </source>
</evidence>
<dbReference type="SUPFAM" id="SSF56645">
    <property type="entry name" value="Acyl-CoA dehydrogenase NM domain-like"/>
    <property type="match status" value="1"/>
</dbReference>
<accession>A0ABT1JEI5</accession>
<reference evidence="4 5" key="2">
    <citation type="submission" date="2022-06" db="EMBL/GenBank/DDBJ databases">
        <title>Genomic Encyclopedia of Type Strains, Phase I: the one thousand microbial genomes (KMG-I) project.</title>
        <authorList>
            <person name="Kyrpides N."/>
        </authorList>
    </citation>
    <scope>NUCLEOTIDE SEQUENCE [LARGE SCALE GENOMIC DNA]</scope>
    <source>
        <strain evidence="4 5">DSM 43889</strain>
    </source>
</reference>
<reference evidence="4 5" key="1">
    <citation type="submission" date="2013-07" db="EMBL/GenBank/DDBJ databases">
        <authorList>
            <consortium name="DOE Joint Genome Institute"/>
            <person name="Reeve W."/>
            <person name="Huntemann M."/>
            <person name="Han J."/>
            <person name="Chen A."/>
            <person name="Kyrpides N."/>
            <person name="Mavromatis K."/>
            <person name="Markowitz V."/>
            <person name="Palaniappan K."/>
            <person name="Ivanova N."/>
            <person name="Schaumberg A."/>
            <person name="Pati A."/>
            <person name="Liolios K."/>
            <person name="Nordberg H.P."/>
            <person name="Cantor M.N."/>
            <person name="Hua S.X."/>
            <person name="Woyke T."/>
        </authorList>
    </citation>
    <scope>NUCLEOTIDE SEQUENCE [LARGE SCALE GENOMIC DNA]</scope>
    <source>
        <strain evidence="4 5">DSM 43889</strain>
    </source>
</reference>
<feature type="region of interest" description="Disordered" evidence="1">
    <location>
        <begin position="187"/>
        <end position="232"/>
    </location>
</feature>
<dbReference type="EMBL" id="AUBJ02000001">
    <property type="protein sequence ID" value="MCP2330910.1"/>
    <property type="molecule type" value="Genomic_DNA"/>
</dbReference>
<feature type="domain" description="Acyl-CoA dehydrogenase/oxidase N-terminal" evidence="3">
    <location>
        <begin position="20"/>
        <end position="120"/>
    </location>
</feature>
<dbReference type="Gene3D" id="1.10.540.10">
    <property type="entry name" value="Acyl-CoA dehydrogenase/oxidase, N-terminal domain"/>
    <property type="match status" value="1"/>
</dbReference>
<dbReference type="InterPro" id="IPR046373">
    <property type="entry name" value="Acyl-CoA_Oxase/DH_mid-dom_sf"/>
</dbReference>
<gene>
    <name evidence="4" type="ORF">G443_001180</name>
</gene>
<dbReference type="PANTHER" id="PTHR43884">
    <property type="entry name" value="ACYL-COA DEHYDROGENASE"/>
    <property type="match status" value="1"/>
</dbReference>
<evidence type="ECO:0000313" key="5">
    <source>
        <dbReference type="Proteomes" id="UP000791080"/>
    </source>
</evidence>
<evidence type="ECO:0000313" key="4">
    <source>
        <dbReference type="EMBL" id="MCP2330910.1"/>
    </source>
</evidence>
<dbReference type="Pfam" id="PF02770">
    <property type="entry name" value="Acyl-CoA_dh_M"/>
    <property type="match status" value="1"/>
</dbReference>
<dbReference type="RefSeq" id="WP_253860148.1">
    <property type="nucleotide sequence ID" value="NZ_AUBJ02000001.1"/>
</dbReference>
<dbReference type="InterPro" id="IPR009100">
    <property type="entry name" value="AcylCoA_DH/oxidase_NM_dom_sf"/>
</dbReference>
<name>A0ABT1JEI5_ACTCY</name>
<protein>
    <submittedName>
        <fullName evidence="4">Acyl-CoA dehydrogenase, middle domain</fullName>
    </submittedName>
</protein>
<dbReference type="InterPro" id="IPR006091">
    <property type="entry name" value="Acyl-CoA_Oxase/DH_mid-dom"/>
</dbReference>
<feature type="compositionally biased region" description="Low complexity" evidence="1">
    <location>
        <begin position="187"/>
        <end position="226"/>
    </location>
</feature>
<evidence type="ECO:0000259" key="3">
    <source>
        <dbReference type="Pfam" id="PF02771"/>
    </source>
</evidence>
<dbReference type="InterPro" id="IPR013786">
    <property type="entry name" value="AcylCoA_DH/ox_N"/>
</dbReference>
<comment type="caution">
    <text evidence="4">The sequence shown here is derived from an EMBL/GenBank/DDBJ whole genome shotgun (WGS) entry which is preliminary data.</text>
</comment>
<dbReference type="Proteomes" id="UP000791080">
    <property type="component" value="Unassembled WGS sequence"/>
</dbReference>
<feature type="region of interest" description="Disordered" evidence="1">
    <location>
        <begin position="1"/>
        <end position="20"/>
    </location>
</feature>